<organism evidence="6 9">
    <name type="scientific">Sulfolobus acidocaldarius</name>
    <dbReference type="NCBI Taxonomy" id="2285"/>
    <lineage>
        <taxon>Archaea</taxon>
        <taxon>Thermoproteota</taxon>
        <taxon>Thermoprotei</taxon>
        <taxon>Sulfolobales</taxon>
        <taxon>Sulfolobaceae</taxon>
        <taxon>Sulfolobus</taxon>
    </lineage>
</organism>
<dbReference type="GO" id="GO:0005524">
    <property type="term" value="F:ATP binding"/>
    <property type="evidence" value="ECO:0007669"/>
    <property type="project" value="UniProtKB-KW"/>
</dbReference>
<keyword evidence="2" id="KW-0813">Transport</keyword>
<evidence type="ECO:0000256" key="2">
    <source>
        <dbReference type="ARBA" id="ARBA00022448"/>
    </source>
</evidence>
<dbReference type="OrthoDB" id="40048at2157"/>
<dbReference type="Proteomes" id="UP000060043">
    <property type="component" value="Chromosome"/>
</dbReference>
<dbReference type="SMART" id="SM00382">
    <property type="entry name" value="AAA"/>
    <property type="match status" value="1"/>
</dbReference>
<dbReference type="CDD" id="cd03230">
    <property type="entry name" value="ABC_DR_subfamily_A"/>
    <property type="match status" value="1"/>
</dbReference>
<dbReference type="AlphaFoldDB" id="A0A0U3F9Q2"/>
<protein>
    <submittedName>
        <fullName evidence="6">ABC transporter ATP-binding protein</fullName>
    </submittedName>
</protein>
<accession>A0A0U3F9Q2</accession>
<dbReference type="EMBL" id="CP013694">
    <property type="protein sequence ID" value="ALU29898.1"/>
    <property type="molecule type" value="Genomic_DNA"/>
</dbReference>
<dbReference type="PANTHER" id="PTHR42711:SF5">
    <property type="entry name" value="ABC TRANSPORTER ATP-BINDING PROTEIN NATA"/>
    <property type="match status" value="1"/>
</dbReference>
<proteinExistence type="inferred from homology"/>
<dbReference type="InterPro" id="IPR003593">
    <property type="entry name" value="AAA+_ATPase"/>
</dbReference>
<evidence type="ECO:0000256" key="3">
    <source>
        <dbReference type="ARBA" id="ARBA00022741"/>
    </source>
</evidence>
<evidence type="ECO:0000313" key="9">
    <source>
        <dbReference type="Proteomes" id="UP000065473"/>
    </source>
</evidence>
<gene>
    <name evidence="6" type="ORF">ATY89_08075</name>
    <name evidence="7" type="ORF">ATZ20_11095</name>
</gene>
<dbReference type="Pfam" id="PF00005">
    <property type="entry name" value="ABC_tran"/>
    <property type="match status" value="1"/>
</dbReference>
<evidence type="ECO:0000259" key="5">
    <source>
        <dbReference type="PROSITE" id="PS50893"/>
    </source>
</evidence>
<dbReference type="Proteomes" id="UP000065473">
    <property type="component" value="Chromosome"/>
</dbReference>
<evidence type="ECO:0000313" key="7">
    <source>
        <dbReference type="EMBL" id="ALU32639.1"/>
    </source>
</evidence>
<dbReference type="SUPFAM" id="SSF52540">
    <property type="entry name" value="P-loop containing nucleoside triphosphate hydrolases"/>
    <property type="match status" value="1"/>
</dbReference>
<keyword evidence="4 6" id="KW-0067">ATP-binding</keyword>
<name>A0A0U3F9Q2_9CREN</name>
<dbReference type="EMBL" id="CP013695">
    <property type="protein sequence ID" value="ALU32639.1"/>
    <property type="molecule type" value="Genomic_DNA"/>
</dbReference>
<evidence type="ECO:0000313" key="6">
    <source>
        <dbReference type="EMBL" id="ALU29898.1"/>
    </source>
</evidence>
<feature type="domain" description="ABC transporter" evidence="5">
    <location>
        <begin position="3"/>
        <end position="223"/>
    </location>
</feature>
<dbReference type="InterPro" id="IPR027417">
    <property type="entry name" value="P-loop_NTPase"/>
</dbReference>
<evidence type="ECO:0000256" key="1">
    <source>
        <dbReference type="ARBA" id="ARBA00005417"/>
    </source>
</evidence>
<dbReference type="GO" id="GO:0016887">
    <property type="term" value="F:ATP hydrolysis activity"/>
    <property type="evidence" value="ECO:0007669"/>
    <property type="project" value="InterPro"/>
</dbReference>
<dbReference type="PROSITE" id="PS50893">
    <property type="entry name" value="ABC_TRANSPORTER_2"/>
    <property type="match status" value="1"/>
</dbReference>
<dbReference type="RefSeq" id="WP_011278801.1">
    <property type="nucleotide sequence ID" value="NZ_BHWZ01000006.1"/>
</dbReference>
<evidence type="ECO:0000313" key="8">
    <source>
        <dbReference type="Proteomes" id="UP000060043"/>
    </source>
</evidence>
<dbReference type="GeneID" id="14552516"/>
<evidence type="ECO:0000256" key="4">
    <source>
        <dbReference type="ARBA" id="ARBA00022840"/>
    </source>
</evidence>
<dbReference type="InterPro" id="IPR050763">
    <property type="entry name" value="ABC_transporter_ATP-binding"/>
</dbReference>
<keyword evidence="3" id="KW-0547">Nucleotide-binding</keyword>
<comment type="similarity">
    <text evidence="1">Belongs to the ABC transporter superfamily.</text>
</comment>
<dbReference type="OMA" id="TINGIEP"/>
<sequence>MILVSNGLTKVLGKRKALDNVSFKAEGKNIVVLGHNGSGKTTLLNIISGLLRPNSGNLTINGIEPYRHKGSVLKLLSFSFEKPRFELNMKVRDYYSFLKEFEDSDCMEFFWEQLDMKSLANSHINDLSSGQTQLINMSQAICRKTEIKVLDEPFAHLDPMKVGLLGEYLLKRGFEFVITTHVADEADWLADYLVILRDGKLVWSGSYEEIKDSNIYEVFVRYNMTDLGLEVLSKVQSVMVVKSTEEQLSRMLKEGKILGFKSIGVRRYYK</sequence>
<reference evidence="8 9" key="1">
    <citation type="submission" date="2015-12" db="EMBL/GenBank/DDBJ databases">
        <title>A stable core within a dynamic pangenome in Sulfolobus acidocaldarius.</title>
        <authorList>
            <person name="Anderson R."/>
            <person name="Kouris A."/>
            <person name="Seward C."/>
            <person name="Campbell K."/>
            <person name="Whitaker R."/>
        </authorList>
    </citation>
    <scope>NUCLEOTIDE SEQUENCE [LARGE SCALE GENOMIC DNA]</scope>
    <source>
        <strain evidence="6 9">GG12-C01-09</strain>
        <strain evidence="7 8">NG05B_CO5_07</strain>
    </source>
</reference>
<dbReference type="InterPro" id="IPR003439">
    <property type="entry name" value="ABC_transporter-like_ATP-bd"/>
</dbReference>
<dbReference type="Gene3D" id="3.40.50.300">
    <property type="entry name" value="P-loop containing nucleotide triphosphate hydrolases"/>
    <property type="match status" value="1"/>
</dbReference>
<dbReference type="PANTHER" id="PTHR42711">
    <property type="entry name" value="ABC TRANSPORTER ATP-BINDING PROTEIN"/>
    <property type="match status" value="1"/>
</dbReference>